<evidence type="ECO:0000313" key="2">
    <source>
        <dbReference type="Proteomes" id="UP000240638"/>
    </source>
</evidence>
<comment type="caution">
    <text evidence="1">The sequence shown here is derived from an EMBL/GenBank/DDBJ whole genome shotgun (WGS) entry which is preliminary data.</text>
</comment>
<dbReference type="Proteomes" id="UP000240638">
    <property type="component" value="Unassembled WGS sequence"/>
</dbReference>
<accession>A0A2T3XN77</accession>
<protein>
    <submittedName>
        <fullName evidence="1">Uncharacterized protein</fullName>
    </submittedName>
</protein>
<name>A0A2T3XN77_9BURK</name>
<gene>
    <name evidence="1" type="ORF">C9I57_25915</name>
</gene>
<dbReference type="AlphaFoldDB" id="A0A2T3XN77"/>
<dbReference type="EMBL" id="PYUC01000015">
    <property type="protein sequence ID" value="PTB17955.1"/>
    <property type="molecule type" value="Genomic_DNA"/>
</dbReference>
<reference evidence="1 2" key="1">
    <citation type="submission" date="2018-03" db="EMBL/GenBank/DDBJ databases">
        <title>Whole genome analyses suggest that Burkholderia sensu lato contains two further novel genera in the rhizoxinica-symbiotica group Mycetohabitans gen. nov., and Trinickia gen. nov.: implications for the evolution of diazotrophy and nodulation in the Burkholderiaceae.</title>
        <authorList>
            <person name="Estrada De Los Santos P."/>
            <person name="Palmer M."/>
            <person name="Chavez-Ramirez B."/>
            <person name="Steenkamp E.T."/>
            <person name="Hirsch A.M."/>
            <person name="Manyaka P."/>
            <person name="Maluk M."/>
            <person name="Lafos M."/>
            <person name="Crook M."/>
            <person name="Gross E."/>
            <person name="Simon M.F."/>
            <person name="Bueno Dos Reis Junior F."/>
            <person name="Poole P.S."/>
            <person name="Venter S.N."/>
            <person name="James E.K."/>
        </authorList>
    </citation>
    <scope>NUCLEOTIDE SEQUENCE [LARGE SCALE GENOMIC DNA]</scope>
    <source>
        <strain evidence="1 2">JPY-366</strain>
    </source>
</reference>
<proteinExistence type="predicted"/>
<organism evidence="1 2">
    <name type="scientific">Trinickia symbiotica</name>
    <dbReference type="NCBI Taxonomy" id="863227"/>
    <lineage>
        <taxon>Bacteria</taxon>
        <taxon>Pseudomonadati</taxon>
        <taxon>Pseudomonadota</taxon>
        <taxon>Betaproteobacteria</taxon>
        <taxon>Burkholderiales</taxon>
        <taxon>Burkholderiaceae</taxon>
        <taxon>Trinickia</taxon>
    </lineage>
</organism>
<sequence length="75" mass="8430">MGCACSGARAQTDKERKTLRVALALNLAMFGITDPLSPFVLAQSRCRLPKWSSHRVLRQPTPAHWLSPSRECRPR</sequence>
<evidence type="ECO:0000313" key="1">
    <source>
        <dbReference type="EMBL" id="PTB17955.1"/>
    </source>
</evidence>